<dbReference type="PANTHER" id="PTHR33116">
    <property type="entry name" value="REVERSE TRANSCRIPTASE ZINC-BINDING DOMAIN-CONTAINING PROTEIN-RELATED-RELATED"/>
    <property type="match status" value="1"/>
</dbReference>
<dbReference type="Pfam" id="PF13966">
    <property type="entry name" value="zf-RVT"/>
    <property type="match status" value="1"/>
</dbReference>
<dbReference type="Pfam" id="PF00078">
    <property type="entry name" value="RVT_1"/>
    <property type="match status" value="1"/>
</dbReference>
<dbReference type="PROSITE" id="PS50878">
    <property type="entry name" value="RT_POL"/>
    <property type="match status" value="1"/>
</dbReference>
<sequence length="507" mass="58125">MECVTSPSYSIALNGSLYGKFAGKKGLRQGDPLSPFLFVLCLEYFSRLINLAANRDRFAYHPKCAKFNITHLAFADDLMLFSKGDCNSVDVLLDCLNKFSRCSGLRANLKKSSLYTAGISGQKLVNIHRLVNMPIGSMPFKYLGIPLAAEKLKAVHYVSLVEKIAGYINAWANCTLTYAGRTELIRSVVQGVECFWLSILPIPGTMIDRITNICRIFLWGERKALVAWKNICLPKTEGELGFRDVKTWNLALLAKVLWNIHDKRDSLWIRWVDQVYLNGASVWDWTPAKGDSPLLKRIFEIRDIIVKKEGTTQLAIANLNRWFAGEISGCSKAYEYFRPRGIPKVWANEVWRHYIPPKHSFILWLGIKGRLQTKDRLHYMDIDQNCALCGTAPETLDHLFFQCNITNQVWLQIKKWLRITRAMTTIKSTLKYMKKEARGTSWQSRAKKSVVACTVYHIWTARNRRLFEGTVVTSDGIIREIKTQVYKIMFSLYPHVLVQYEHLALGH</sequence>
<keyword evidence="3" id="KW-1185">Reference proteome</keyword>
<evidence type="ECO:0000313" key="2">
    <source>
        <dbReference type="EMBL" id="KAK6146496.1"/>
    </source>
</evidence>
<accession>A0ABR0WFX3</accession>
<name>A0ABR0WFX3_REHGL</name>
<protein>
    <recommendedName>
        <fullName evidence="1">Reverse transcriptase domain-containing protein</fullName>
    </recommendedName>
</protein>
<dbReference type="InterPro" id="IPR000477">
    <property type="entry name" value="RT_dom"/>
</dbReference>
<dbReference type="InterPro" id="IPR026960">
    <property type="entry name" value="RVT-Znf"/>
</dbReference>
<dbReference type="PANTHER" id="PTHR33116:SF66">
    <property type="entry name" value="REVERSE TRANSCRIPTASE ZINC-BINDING DOMAIN-CONTAINING PROTEIN"/>
    <property type="match status" value="1"/>
</dbReference>
<proteinExistence type="predicted"/>
<dbReference type="InterPro" id="IPR043502">
    <property type="entry name" value="DNA/RNA_pol_sf"/>
</dbReference>
<gene>
    <name evidence="2" type="ORF">DH2020_020365</name>
</gene>
<dbReference type="SUPFAM" id="SSF56672">
    <property type="entry name" value="DNA/RNA polymerases"/>
    <property type="match status" value="1"/>
</dbReference>
<dbReference type="CDD" id="cd01650">
    <property type="entry name" value="RT_nLTR_like"/>
    <property type="match status" value="1"/>
</dbReference>
<evidence type="ECO:0000313" key="3">
    <source>
        <dbReference type="Proteomes" id="UP001318860"/>
    </source>
</evidence>
<organism evidence="2 3">
    <name type="scientific">Rehmannia glutinosa</name>
    <name type="common">Chinese foxglove</name>
    <dbReference type="NCBI Taxonomy" id="99300"/>
    <lineage>
        <taxon>Eukaryota</taxon>
        <taxon>Viridiplantae</taxon>
        <taxon>Streptophyta</taxon>
        <taxon>Embryophyta</taxon>
        <taxon>Tracheophyta</taxon>
        <taxon>Spermatophyta</taxon>
        <taxon>Magnoliopsida</taxon>
        <taxon>eudicotyledons</taxon>
        <taxon>Gunneridae</taxon>
        <taxon>Pentapetalae</taxon>
        <taxon>asterids</taxon>
        <taxon>lamiids</taxon>
        <taxon>Lamiales</taxon>
        <taxon>Orobanchaceae</taxon>
        <taxon>Rehmannieae</taxon>
        <taxon>Rehmannia</taxon>
    </lineage>
</organism>
<reference evidence="2 3" key="1">
    <citation type="journal article" date="2021" name="Comput. Struct. Biotechnol. J.">
        <title>De novo genome assembly of the potent medicinal plant Rehmannia glutinosa using nanopore technology.</title>
        <authorList>
            <person name="Ma L."/>
            <person name="Dong C."/>
            <person name="Song C."/>
            <person name="Wang X."/>
            <person name="Zheng X."/>
            <person name="Niu Y."/>
            <person name="Chen S."/>
            <person name="Feng W."/>
        </authorList>
    </citation>
    <scope>NUCLEOTIDE SEQUENCE [LARGE SCALE GENOMIC DNA]</scope>
    <source>
        <strain evidence="2">DH-2019</strain>
    </source>
</reference>
<evidence type="ECO:0000259" key="1">
    <source>
        <dbReference type="PROSITE" id="PS50878"/>
    </source>
</evidence>
<feature type="domain" description="Reverse transcriptase" evidence="1">
    <location>
        <begin position="1"/>
        <end position="147"/>
    </location>
</feature>
<dbReference type="EMBL" id="JABTTQ020000011">
    <property type="protein sequence ID" value="KAK6146496.1"/>
    <property type="molecule type" value="Genomic_DNA"/>
</dbReference>
<comment type="caution">
    <text evidence="2">The sequence shown here is derived from an EMBL/GenBank/DDBJ whole genome shotgun (WGS) entry which is preliminary data.</text>
</comment>
<dbReference type="Proteomes" id="UP001318860">
    <property type="component" value="Unassembled WGS sequence"/>
</dbReference>